<dbReference type="InterPro" id="IPR012332">
    <property type="entry name" value="Autotransporter_pectin_lyase_C"/>
</dbReference>
<dbReference type="EMBL" id="UINC01037480">
    <property type="protein sequence ID" value="SVB33026.1"/>
    <property type="molecule type" value="Genomic_DNA"/>
</dbReference>
<protein>
    <submittedName>
        <fullName evidence="1">Uncharacterized protein</fullName>
    </submittedName>
</protein>
<dbReference type="AlphaFoldDB" id="A0A382D3E1"/>
<name>A0A382D3E1_9ZZZZ</name>
<proteinExistence type="predicted"/>
<accession>A0A382D3E1</accession>
<gene>
    <name evidence="1" type="ORF">METZ01_LOCUS185880</name>
</gene>
<reference evidence="1" key="1">
    <citation type="submission" date="2018-05" db="EMBL/GenBank/DDBJ databases">
        <authorList>
            <person name="Lanie J.A."/>
            <person name="Ng W.-L."/>
            <person name="Kazmierczak K.M."/>
            <person name="Andrzejewski T.M."/>
            <person name="Davidsen T.M."/>
            <person name="Wayne K.J."/>
            <person name="Tettelin H."/>
            <person name="Glass J.I."/>
            <person name="Rusch D."/>
            <person name="Podicherti R."/>
            <person name="Tsui H.-C.T."/>
            <person name="Winkler M.E."/>
        </authorList>
    </citation>
    <scope>NUCLEOTIDE SEQUENCE</scope>
</reference>
<evidence type="ECO:0000313" key="1">
    <source>
        <dbReference type="EMBL" id="SVB33026.1"/>
    </source>
</evidence>
<organism evidence="1">
    <name type="scientific">marine metagenome</name>
    <dbReference type="NCBI Taxonomy" id="408172"/>
    <lineage>
        <taxon>unclassified sequences</taxon>
        <taxon>metagenomes</taxon>
        <taxon>ecological metagenomes</taxon>
    </lineage>
</organism>
<feature type="non-terminal residue" evidence="1">
    <location>
        <position position="1"/>
    </location>
</feature>
<feature type="non-terminal residue" evidence="1">
    <location>
        <position position="617"/>
    </location>
</feature>
<dbReference type="Gene3D" id="2.160.20.20">
    <property type="match status" value="1"/>
</dbReference>
<sequence length="617" mass="64785">DKLSGGTLELKGGTLSVNENYVIESAVTHIDKSSINVISGKTLKYTGNEAKIGALELTMSGGGFIDNSNDFALNDPDSKLAMKGIEISKVSFTEDLTNGQLTVDNDSVIKNLTNSKSSRIDIGNGNRLTVENSFEIPANINMQFVGSGSGIMQINDTLTLSGTVKFDAPDYTLDNGTIALNGGTLESSDNTTVASDIQHLSDSTVIVAAGRTLTYSGDVLQIGANTLTMSGGGNFYNTDNLTLNHEDSVLKMDGIAKVEHVAFGENLSGGFLDVDQNSTIQTISHTKSSKLDIADQTNLTLVDSFEIPQGQAMELQGSGGGTIDISDNITLSGILKLNAANNIISGGKLLINDGMLDLDQDASIASQIILNDNASMDLSSGKKLSVTQSFEVPANLKLEIAGTDGGSLSLSETLKIAGIIQFSPPTVSSQTQYHSMIDGTLELVAGSLLDVDYHTNIASNIKISGDSTIDVAPDMTLTYSGDAIDVNTYQLTFLGTGTLLNSNAVLLSNSEGLIVFADDITVALVKVEAGSSSGKGIQVKSAGAKVTNLNLGADLILIFDNEQYVFNIENLVVSSAATLSTEGSRGLVNITELLQDNQDALLTLHNITAKVQEEIKL</sequence>